<keyword evidence="2" id="KW-1133">Transmembrane helix</keyword>
<organism evidence="3 4">
    <name type="scientific">Acetobacterium tundrae</name>
    <dbReference type="NCBI Taxonomy" id="132932"/>
    <lineage>
        <taxon>Bacteria</taxon>
        <taxon>Bacillati</taxon>
        <taxon>Bacillota</taxon>
        <taxon>Clostridia</taxon>
        <taxon>Eubacteriales</taxon>
        <taxon>Eubacteriaceae</taxon>
        <taxon>Acetobacterium</taxon>
    </lineage>
</organism>
<evidence type="ECO:0000256" key="1">
    <source>
        <dbReference type="SAM" id="MobiDB-lite"/>
    </source>
</evidence>
<evidence type="ECO:0000256" key="2">
    <source>
        <dbReference type="SAM" id="Phobius"/>
    </source>
</evidence>
<keyword evidence="2" id="KW-0812">Transmembrane</keyword>
<evidence type="ECO:0008006" key="5">
    <source>
        <dbReference type="Google" id="ProtNLM"/>
    </source>
</evidence>
<evidence type="ECO:0000313" key="3">
    <source>
        <dbReference type="EMBL" id="MBC3797854.1"/>
    </source>
</evidence>
<sequence>MSNLMMFLIIVAIVVPGYFIVSRISKTLYSGNSKMDQATEKRYGFQRLENEINEAKETAENSQVEEVEKSEDDCKGDQQGFQNNHE</sequence>
<protein>
    <recommendedName>
        <fullName evidence="5">DUF4834 family protein</fullName>
    </recommendedName>
</protein>
<feature type="transmembrane region" description="Helical" evidence="2">
    <location>
        <begin position="6"/>
        <end position="25"/>
    </location>
</feature>
<keyword evidence="4" id="KW-1185">Reference proteome</keyword>
<dbReference type="Proteomes" id="UP000653358">
    <property type="component" value="Unassembled WGS sequence"/>
</dbReference>
<accession>A0ABR6WNC2</accession>
<reference evidence="3 4" key="1">
    <citation type="journal article" date="2020" name="mSystems">
        <title>Defining Genomic and Predicted Metabolic Features of the Acetobacterium Genus.</title>
        <authorList>
            <person name="Ross D.E."/>
            <person name="Marshall C.W."/>
            <person name="Gulliver D."/>
            <person name="May H.D."/>
            <person name="Norman R.S."/>
        </authorList>
    </citation>
    <scope>NUCLEOTIDE SEQUENCE [LARGE SCALE GENOMIC DNA]</scope>
    <source>
        <strain evidence="3 4">DSM 9173</strain>
    </source>
</reference>
<name>A0ABR6WNC2_9FIRM</name>
<gene>
    <name evidence="3" type="ORF">GH807_12445</name>
</gene>
<evidence type="ECO:0000313" key="4">
    <source>
        <dbReference type="Proteomes" id="UP000653358"/>
    </source>
</evidence>
<dbReference type="RefSeq" id="WP_148602962.1">
    <property type="nucleotide sequence ID" value="NZ_RXYB01000005.1"/>
</dbReference>
<keyword evidence="2" id="KW-0472">Membrane</keyword>
<proteinExistence type="predicted"/>
<dbReference type="EMBL" id="WJBB01000016">
    <property type="protein sequence ID" value="MBC3797854.1"/>
    <property type="molecule type" value="Genomic_DNA"/>
</dbReference>
<comment type="caution">
    <text evidence="3">The sequence shown here is derived from an EMBL/GenBank/DDBJ whole genome shotgun (WGS) entry which is preliminary data.</text>
</comment>
<feature type="region of interest" description="Disordered" evidence="1">
    <location>
        <begin position="55"/>
        <end position="86"/>
    </location>
</feature>